<proteinExistence type="predicted"/>
<reference evidence="2" key="1">
    <citation type="submission" date="2018-06" db="EMBL/GenBank/DDBJ databases">
        <authorList>
            <person name="Zhirakovskaya E."/>
        </authorList>
    </citation>
    <scope>NUCLEOTIDE SEQUENCE</scope>
</reference>
<evidence type="ECO:0000256" key="1">
    <source>
        <dbReference type="SAM" id="MobiDB-lite"/>
    </source>
</evidence>
<organism evidence="2">
    <name type="scientific">hydrothermal vent metagenome</name>
    <dbReference type="NCBI Taxonomy" id="652676"/>
    <lineage>
        <taxon>unclassified sequences</taxon>
        <taxon>metagenomes</taxon>
        <taxon>ecological metagenomes</taxon>
    </lineage>
</organism>
<gene>
    <name evidence="2" type="ORF">MNBD_GAMMA16-434</name>
</gene>
<name>A0A3B0ZA17_9ZZZZ</name>
<sequence length="509" mass="55551">MANFNRRFYVLVAVLSLPGCTLMQSSVDPEQNKTEEPAKQTTSEAEQVSSEIETSVVEVPVAVEVIPAAVSPSKPSIVAVEPPVQTKEPISAAEPVVKPMTIPSAIRPAPNKKNWFNVDATIKDKTHPFFGLGNKHGFVVNGEQGKSIVLVRGETHTFDVKTGVAHDFYFTRIAKGWGAGTYAEGVEGQFTFEGKVTFTPGVTAPKLLYYGCRNHKNMGGAIYVINKGEKFTIPDQKNVAQKEKPAHKTTSKQVKQKLSYAKLLLMSSKATKRVVASDNNEAKALVKDAKIRLSDAESSLAAKKPVVAMAAVDEALRLVSAAARLVPAENVDEGADSEAAYDKLIIEIQGYKKSYKKHASKVSDKLVAKLDEDKFNSLLVEAKKLAAKGDFQSAVKPVQKAATMITATISMLLDDTTVVYDKKFSSSEEEYEYELARYESYVELVPIALEQRRPGQRKQDLMKNFIGKGERIADEGKSIAAKGDHAKAIQAMQAATDNVRRALMIIGVR</sequence>
<evidence type="ECO:0000313" key="2">
    <source>
        <dbReference type="EMBL" id="VAW83119.1"/>
    </source>
</evidence>
<protein>
    <submittedName>
        <fullName evidence="2">Uncharacterized protein</fullName>
    </submittedName>
</protein>
<dbReference type="AlphaFoldDB" id="A0A3B0ZA17"/>
<dbReference type="EMBL" id="UOFO01000002">
    <property type="protein sequence ID" value="VAW83119.1"/>
    <property type="molecule type" value="Genomic_DNA"/>
</dbReference>
<feature type="region of interest" description="Disordered" evidence="1">
    <location>
        <begin position="24"/>
        <end position="50"/>
    </location>
</feature>
<accession>A0A3B0ZA17</accession>